<feature type="domain" description="DUF6443" evidence="2">
    <location>
        <begin position="33"/>
        <end position="145"/>
    </location>
</feature>
<dbReference type="EMBL" id="CP033930">
    <property type="protein sequence ID" value="AZB18278.1"/>
    <property type="molecule type" value="Genomic_DNA"/>
</dbReference>
<sequence>MKKIIVGFNLLFVAGISFAQTNLSTNENYVYSKTCMDGDCTKKSESVQYFDGLGRPIQSIAIKATPLGRDVVLPVEYDALGRQAKSYYPVPQNGSQNGALYANPLANAPAAGYGNEKIYTEKKYDNLFAGRVSQVIPAGNTWSQKPVGLGYGTNIDGEVRKYSVTTTWVDGRTETAISGPVFYPANQLGKNTITDPEGNTGTEFKNGKGETILVRKNDGAQNVDTYYLHNEYGQLVYVIPPMAVTGTAPDQATLDNLCYQYRYDGLGRLVEKKVPGKGWDYMIYDAQDRPVATQDANLREKGQWLYTKYDKFGRVTFTGINSGGGRSAEQIIATAYGSNNVSRTSSVFFNREGMDVYYDPNSTYPVAGWVKLLSINYYDTYPAYSFNPPFPSSVLGKTVISDTGNAVVNTQAMPTLSFVKNIEDDNWTKNYAYYDAEGRLISTYTINHLGGYSRIENELDFAGVTKQTKIYHKRLSGDKEMVIAQSFDYDGQNRMIRHRHQVGGQAVEILAENAYNELSQITNKKVGNGLESIDYQYDIRGALTKINDPVALGTKLFGYELKYQNPAYTNIAPGKSNGNISEIDWKSASDGVLKRYSYTYDPLNRLKDAIYTEPNTTNPYNNYYNEYATYDLNGNIKTLKRNAFPITGTTATQVDDLVYKYTGNRLDKVIENALNDTGYEGGNNTIDYDLNGNMINMKDKGIQKMGYNLLSLQNQLSISSTNGAGKVSNTNIDHIYRADGAKLRKISVQQAYMGLPRTQTTDYLDGFQYTNIDNGQGCRTCKTESAYEEQAYTKIIGPVFPGGPLWTLDFIPTAEGFYSFTENRYIYQYKDHLGNVRVSFTRNSAGAPEITGTNNYYPFGLNHIGGSNMSPFSNYHSYKFGGKELQETGMYDFEARMYMPDLGRWGVIDPMAEAMRRYSPYNYAFNNPISFIDPDGMQPRQFSMPTDTRPDAPSTWINPNWLGRGGAEFGSIDTGYSGGGGGASMSAEGLINTAFNLGSGTWFNTKFGLENGNGILLGYDGGYKSLNSNYEEGGIGAIVTTIEVNITGKGKSYNWNLGDNYLPNILAMGMAFNQSLAGFNYQNGGGRLDPMIGVRNDGPIRYMGGAGDPWGIYEGIGMVISGSDKSNMKYAALPFLIMTRNTDDALKLLAVEKSILKEEAKAISKNAVAKNGTLNAGPFAGEGLVAKNGKSRNFTVDERKVINEQGYSLGCHTCGQKSPGTKSGNFILDHQPANALIPSGWPQTFYPHCRFCSSSQGGIIGGMKKQGVLPKISN</sequence>
<dbReference type="InterPro" id="IPR050708">
    <property type="entry name" value="T6SS_VgrG/RHS"/>
</dbReference>
<reference evidence="3 4" key="1">
    <citation type="submission" date="2018-11" db="EMBL/GenBank/DDBJ databases">
        <title>Proposal to divide the Flavobacteriaceae and reorganize its genera based on Amino Acid Identity values calculated from whole genome sequences.</title>
        <authorList>
            <person name="Nicholson A.C."/>
            <person name="Gulvik C.A."/>
            <person name="Whitney A.M."/>
            <person name="Humrighouse B.W."/>
            <person name="Bell M."/>
            <person name="Holmes B."/>
            <person name="Steigerwalt A.G."/>
            <person name="Villarma A."/>
            <person name="Sheth M."/>
            <person name="Batra D."/>
            <person name="Pryor J."/>
            <person name="Bernardet J.-F."/>
            <person name="Hugo C."/>
            <person name="Kampfer P."/>
            <person name="Newman J."/>
            <person name="McQuiston J.R."/>
        </authorList>
    </citation>
    <scope>NUCLEOTIDE SEQUENCE [LARGE SCALE GENOMIC DNA]</scope>
    <source>
        <strain evidence="3 4">H5559</strain>
    </source>
</reference>
<evidence type="ECO:0000256" key="1">
    <source>
        <dbReference type="SAM" id="SignalP"/>
    </source>
</evidence>
<evidence type="ECO:0000313" key="4">
    <source>
        <dbReference type="Proteomes" id="UP000269015"/>
    </source>
</evidence>
<proteinExistence type="predicted"/>
<evidence type="ECO:0000259" key="2">
    <source>
        <dbReference type="Pfam" id="PF20041"/>
    </source>
</evidence>
<dbReference type="Gene3D" id="2.180.10.10">
    <property type="entry name" value="RHS repeat-associated core"/>
    <property type="match status" value="1"/>
</dbReference>
<feature type="signal peptide" evidence="1">
    <location>
        <begin position="1"/>
        <end position="19"/>
    </location>
</feature>
<dbReference type="InterPro" id="IPR022385">
    <property type="entry name" value="Rhs_assc_core"/>
</dbReference>
<evidence type="ECO:0000313" key="3">
    <source>
        <dbReference type="EMBL" id="AZB18278.1"/>
    </source>
</evidence>
<dbReference type="Proteomes" id="UP000269015">
    <property type="component" value="Chromosome"/>
</dbReference>
<accession>A0AAD0YVM0</accession>
<dbReference type="RefSeq" id="WP_123861727.1">
    <property type="nucleotide sequence ID" value="NZ_CP033930.1"/>
</dbReference>
<protein>
    <submittedName>
        <fullName evidence="3">RHS repeat-associated core domain-containing protein</fullName>
    </submittedName>
</protein>
<dbReference type="PANTHER" id="PTHR32305:SF15">
    <property type="entry name" value="PROTEIN RHSA-RELATED"/>
    <property type="match status" value="1"/>
</dbReference>
<dbReference type="NCBIfam" id="TIGR03696">
    <property type="entry name" value="Rhs_assc_core"/>
    <property type="match status" value="1"/>
</dbReference>
<keyword evidence="1" id="KW-0732">Signal</keyword>
<organism evidence="3 4">
    <name type="scientific">Chryseobacterium indologenes</name>
    <name type="common">Flavobacterium indologenes</name>
    <dbReference type="NCBI Taxonomy" id="253"/>
    <lineage>
        <taxon>Bacteria</taxon>
        <taxon>Pseudomonadati</taxon>
        <taxon>Bacteroidota</taxon>
        <taxon>Flavobacteriia</taxon>
        <taxon>Flavobacteriales</taxon>
        <taxon>Weeksellaceae</taxon>
        <taxon>Chryseobacterium group</taxon>
        <taxon>Chryseobacterium</taxon>
    </lineage>
</organism>
<dbReference type="AlphaFoldDB" id="A0AAD0YVM0"/>
<gene>
    <name evidence="3" type="ORF">EG352_11070</name>
</gene>
<feature type="chain" id="PRO_5042044899" evidence="1">
    <location>
        <begin position="20"/>
        <end position="1274"/>
    </location>
</feature>
<name>A0AAD0YVM0_CHRID</name>
<dbReference type="InterPro" id="IPR045619">
    <property type="entry name" value="DUF6443"/>
</dbReference>
<dbReference type="PANTHER" id="PTHR32305">
    <property type="match status" value="1"/>
</dbReference>
<dbReference type="Pfam" id="PF20041">
    <property type="entry name" value="DUF6443"/>
    <property type="match status" value="1"/>
</dbReference>